<dbReference type="SUPFAM" id="SSF52540">
    <property type="entry name" value="P-loop containing nucleoside triphosphate hydrolases"/>
    <property type="match status" value="1"/>
</dbReference>
<comment type="function">
    <text evidence="3">Reduces the stability of FtsZ polymers in the presence of ATP.</text>
</comment>
<dbReference type="InterPro" id="IPR005654">
    <property type="entry name" value="ATPase_AFG1-like"/>
</dbReference>
<dbReference type="Pfam" id="PF03969">
    <property type="entry name" value="AFG1_ATPase"/>
    <property type="match status" value="1"/>
</dbReference>
<evidence type="ECO:0000256" key="3">
    <source>
        <dbReference type="HAMAP-Rule" id="MF_01919"/>
    </source>
</evidence>
<comment type="caution">
    <text evidence="4">The sequence shown here is derived from an EMBL/GenBank/DDBJ whole genome shotgun (WGS) entry which is preliminary data.</text>
</comment>
<keyword evidence="1 3" id="KW-0547">Nucleotide-binding</keyword>
<dbReference type="CDD" id="cd00267">
    <property type="entry name" value="ABC_ATPase"/>
    <property type="match status" value="1"/>
</dbReference>
<organism evidence="4 5">
    <name type="scientific">Marinihelvus fidelis</name>
    <dbReference type="NCBI Taxonomy" id="2613842"/>
    <lineage>
        <taxon>Bacteria</taxon>
        <taxon>Pseudomonadati</taxon>
        <taxon>Pseudomonadota</taxon>
        <taxon>Gammaproteobacteria</taxon>
        <taxon>Chromatiales</taxon>
        <taxon>Wenzhouxiangellaceae</taxon>
        <taxon>Marinihelvus</taxon>
    </lineage>
</organism>
<gene>
    <name evidence="3" type="primary">zapE</name>
    <name evidence="4" type="ORF">F3N42_08560</name>
</gene>
<dbReference type="EMBL" id="VYXP01000005">
    <property type="protein sequence ID" value="KAA9131364.1"/>
    <property type="molecule type" value="Genomic_DNA"/>
</dbReference>
<evidence type="ECO:0000313" key="5">
    <source>
        <dbReference type="Proteomes" id="UP000325372"/>
    </source>
</evidence>
<accession>A0A5N0TA81</accession>
<feature type="binding site" evidence="3">
    <location>
        <begin position="67"/>
        <end position="74"/>
    </location>
    <ligand>
        <name>ATP</name>
        <dbReference type="ChEBI" id="CHEBI:30616"/>
    </ligand>
</feature>
<name>A0A5N0TA81_9GAMM</name>
<evidence type="ECO:0000256" key="1">
    <source>
        <dbReference type="ARBA" id="ARBA00022741"/>
    </source>
</evidence>
<proteinExistence type="inferred from homology"/>
<keyword evidence="5" id="KW-1185">Reference proteome</keyword>
<evidence type="ECO:0000313" key="4">
    <source>
        <dbReference type="EMBL" id="KAA9131364.1"/>
    </source>
</evidence>
<dbReference type="GO" id="GO:0051301">
    <property type="term" value="P:cell division"/>
    <property type="evidence" value="ECO:0007669"/>
    <property type="project" value="UniProtKB-UniRule"/>
</dbReference>
<sequence>MTTPAERYQQRLDSGRFAPDPEQARVVDALDALHAALVAAPAGGLGQLVRRLAGKPAPAPRGLYLWGGVGRGKTWLMDLFFETLPFEDKQRFHFHRFMARVHDALRERSHESDPIPGIAREWARDCRVLCFDEFFVSDIADAMLLAGLLRGLFDAGVTLVATSNVEPANLYRDGLQRARFLPAIDLLETHTNVMHVGGDTDHRLRLLERSETWHTPAGEYAETGLASSFSEMASDCELQPTLNINGREFQALRRGDGVIWFEFDELCEQPRGSRDYIEIARAFNTVMVSNIPVLDDTSNNAARRFIHLVDEFYDRNVKLLASAAAPIDGLYNGQRLAFEFDRTRSRLTEMQSRDYLARAHLA</sequence>
<dbReference type="PANTHER" id="PTHR12169">
    <property type="entry name" value="ATPASE N2B"/>
    <property type="match status" value="1"/>
</dbReference>
<dbReference type="AlphaFoldDB" id="A0A5N0TA81"/>
<protein>
    <recommendedName>
        <fullName evidence="3">Cell division protein ZapE</fullName>
    </recommendedName>
    <alternativeName>
        <fullName evidence="3">Z ring-associated protein ZapE</fullName>
    </alternativeName>
</protein>
<dbReference type="InterPro" id="IPR030870">
    <property type="entry name" value="ZapE"/>
</dbReference>
<dbReference type="Gene3D" id="3.40.50.300">
    <property type="entry name" value="P-loop containing nucleotide triphosphate hydrolases"/>
    <property type="match status" value="1"/>
</dbReference>
<dbReference type="Proteomes" id="UP000325372">
    <property type="component" value="Unassembled WGS sequence"/>
</dbReference>
<dbReference type="GO" id="GO:0005524">
    <property type="term" value="F:ATP binding"/>
    <property type="evidence" value="ECO:0007669"/>
    <property type="project" value="UniProtKB-UniRule"/>
</dbReference>
<dbReference type="PANTHER" id="PTHR12169:SF6">
    <property type="entry name" value="AFG1-LIKE ATPASE"/>
    <property type="match status" value="1"/>
</dbReference>
<dbReference type="NCBIfam" id="NF040713">
    <property type="entry name" value="ZapE"/>
    <property type="match status" value="1"/>
</dbReference>
<comment type="subunit">
    <text evidence="3">Interacts with FtsZ.</text>
</comment>
<keyword evidence="2 3" id="KW-0067">ATP-binding</keyword>
<dbReference type="HAMAP" id="MF_01919">
    <property type="entry name" value="ZapE"/>
    <property type="match status" value="1"/>
</dbReference>
<dbReference type="GO" id="GO:0016887">
    <property type="term" value="F:ATP hydrolysis activity"/>
    <property type="evidence" value="ECO:0007669"/>
    <property type="project" value="UniProtKB-UniRule"/>
</dbReference>
<dbReference type="InterPro" id="IPR027417">
    <property type="entry name" value="P-loop_NTPase"/>
</dbReference>
<keyword evidence="3" id="KW-0378">Hydrolase</keyword>
<keyword evidence="3" id="KW-0963">Cytoplasm</keyword>
<dbReference type="GO" id="GO:0032153">
    <property type="term" value="C:cell division site"/>
    <property type="evidence" value="ECO:0007669"/>
    <property type="project" value="TreeGrafter"/>
</dbReference>
<keyword evidence="3" id="KW-0132">Cell division</keyword>
<comment type="similarity">
    <text evidence="3">Belongs to the AFG1 ATPase family. ZapE subfamily.</text>
</comment>
<evidence type="ECO:0000256" key="2">
    <source>
        <dbReference type="ARBA" id="ARBA00022840"/>
    </source>
</evidence>
<keyword evidence="3" id="KW-0131">Cell cycle</keyword>
<comment type="subcellular location">
    <subcellularLocation>
        <location evidence="3">Cytoplasm</location>
    </subcellularLocation>
</comment>
<reference evidence="4 5" key="1">
    <citation type="submission" date="2019-09" db="EMBL/GenBank/DDBJ databases">
        <title>Wenzhouxiangella sp. Genome sequencing and assembly.</title>
        <authorList>
            <person name="Zhang R."/>
        </authorList>
    </citation>
    <scope>NUCLEOTIDE SEQUENCE [LARGE SCALE GENOMIC DNA]</scope>
    <source>
        <strain evidence="4 5">W260</strain>
    </source>
</reference>
<dbReference type="GO" id="GO:0005737">
    <property type="term" value="C:cytoplasm"/>
    <property type="evidence" value="ECO:0007669"/>
    <property type="project" value="UniProtKB-SubCell"/>
</dbReference>
<dbReference type="RefSeq" id="WP_150864014.1">
    <property type="nucleotide sequence ID" value="NZ_VYXP01000005.1"/>
</dbReference>